<feature type="domain" description="CFEM" evidence="17">
    <location>
        <begin position="47"/>
        <end position="170"/>
    </location>
</feature>
<feature type="transmembrane region" description="Helical" evidence="15">
    <location>
        <begin position="245"/>
        <end position="269"/>
    </location>
</feature>
<evidence type="ECO:0000256" key="6">
    <source>
        <dbReference type="ARBA" id="ARBA00022622"/>
    </source>
</evidence>
<sequence length="720" mass="78724">MRPSGVLLLRVLFFYSPQVSALEQYGLLISSDLIRYCNMLSSLLQQLPAAFLSSVPLLLALGAYGQKLPASQLDTVPGCALDCVESFINTNYPNNACSSGSDISCLCKTNTKSGYTLGEAALRCSISYCSIEVAINSSVYSICDSIPGALPRTHATITATVVSVVPPTSAPTTETHLPNPSSTTPTYPTPPKTGQPSTTFTTFQSPASATDTEQSTSSTDSSSQTSHNATSGAAAGKESSLNAGAVIGVSVSSGIAGFFILGVIVFFCCRKMKRRYQQPKNQDFFEIGGVMAEPPDFSLPPRRPTPGPNLPSCAGHGDTETSRLMSPFQSGPQNPAVIVTGPDDDYHYGSTGIHSPGRIGFAISSSSDIEPSVSQSSPRTVSDLLPDKPAYTLCPEPLRPSQQKYTRPNSEDTLFEEDVTRPRSFLGGNKQYPKYSNMQVPYSNNWQYKRPQRVGLPDNPRALFHAFRARNDTVIYPKTSAYVSAGEGVQTPYQNDVYSKSSPLGPRPYNAKRNEYIGDYWRSPGMGARALPEPPVSRNAARHPYQEADTKGSLLDSSSDEFETININESSESHRTSRHSGNFRPLTPVREIRTPNNEGQQRNYFDENAPGKYPRVPFSRTVSPAREIVSRPRIVRRDDIKRVQIRRGKPQPKQLTVPYSPDDYWSGYSRGSPSGPRPYRLSGDRSSTEIQGRMAKKKRSSSERNLTPSRRGSDLILRVD</sequence>
<dbReference type="EMBL" id="BSYB01000073">
    <property type="protein sequence ID" value="GMG53647.1"/>
    <property type="molecule type" value="Genomic_DNA"/>
</dbReference>
<evidence type="ECO:0000256" key="3">
    <source>
        <dbReference type="ARBA" id="ARBA00004613"/>
    </source>
</evidence>
<keyword evidence="19" id="KW-1185">Reference proteome</keyword>
<evidence type="ECO:0000256" key="16">
    <source>
        <dbReference type="SAM" id="SignalP"/>
    </source>
</evidence>
<name>A0ABQ6LB51_ASPOZ</name>
<evidence type="ECO:0000256" key="11">
    <source>
        <dbReference type="ARBA" id="ARBA00023157"/>
    </source>
</evidence>
<evidence type="ECO:0000256" key="9">
    <source>
        <dbReference type="ARBA" id="ARBA00022989"/>
    </source>
</evidence>
<evidence type="ECO:0000256" key="12">
    <source>
        <dbReference type="ARBA" id="ARBA00023288"/>
    </source>
</evidence>
<organism evidence="18 19">
    <name type="scientific">Aspergillus oryzae var. brunneus</name>
    <dbReference type="NCBI Taxonomy" id="332754"/>
    <lineage>
        <taxon>Eukaryota</taxon>
        <taxon>Fungi</taxon>
        <taxon>Dikarya</taxon>
        <taxon>Ascomycota</taxon>
        <taxon>Pezizomycotina</taxon>
        <taxon>Eurotiomycetes</taxon>
        <taxon>Eurotiomycetidae</taxon>
        <taxon>Eurotiales</taxon>
        <taxon>Aspergillaceae</taxon>
        <taxon>Aspergillus</taxon>
        <taxon>Aspergillus subgen. Circumdati</taxon>
    </lineage>
</organism>
<evidence type="ECO:0000259" key="17">
    <source>
        <dbReference type="PROSITE" id="PS52012"/>
    </source>
</evidence>
<comment type="subcellular location">
    <subcellularLocation>
        <location evidence="2">Membrane</location>
        <topology evidence="2">Lipid-anchor</topology>
        <topology evidence="2">GPI-anchor</topology>
    </subcellularLocation>
    <subcellularLocation>
        <location evidence="1">Membrane</location>
        <topology evidence="1">Single-pass membrane protein</topology>
    </subcellularLocation>
    <subcellularLocation>
        <location evidence="3">Secreted</location>
    </subcellularLocation>
</comment>
<keyword evidence="10 15" id="KW-0472">Membrane</keyword>
<gene>
    <name evidence="18" type="ORF">Aory05_001192200</name>
</gene>
<comment type="caution">
    <text evidence="18">The sequence shown here is derived from an EMBL/GenBank/DDBJ whole genome shotgun (WGS) entry which is preliminary data.</text>
</comment>
<feature type="compositionally biased region" description="Basic and acidic residues" evidence="14">
    <location>
        <begin position="711"/>
        <end position="720"/>
    </location>
</feature>
<evidence type="ECO:0000256" key="15">
    <source>
        <dbReference type="SAM" id="Phobius"/>
    </source>
</evidence>
<keyword evidence="11" id="KW-1015">Disulfide bond</keyword>
<keyword evidence="6" id="KW-0336">GPI-anchor</keyword>
<keyword evidence="13" id="KW-0479">Metal-binding</keyword>
<dbReference type="PANTHER" id="PTHR15549:SF16">
    <property type="entry name" value="EXTRACELLULAR MEMBRANE PROTEIN CFEM DOMAIN-CONTAINING PROTEIN"/>
    <property type="match status" value="1"/>
</dbReference>
<evidence type="ECO:0000256" key="1">
    <source>
        <dbReference type="ARBA" id="ARBA00004167"/>
    </source>
</evidence>
<dbReference type="Pfam" id="PF05730">
    <property type="entry name" value="CFEM"/>
    <property type="match status" value="1"/>
</dbReference>
<evidence type="ECO:0000256" key="5">
    <source>
        <dbReference type="ARBA" id="ARBA00022525"/>
    </source>
</evidence>
<dbReference type="Proteomes" id="UP001165189">
    <property type="component" value="Unassembled WGS sequence"/>
</dbReference>
<feature type="region of interest" description="Disordered" evidence="14">
    <location>
        <begin position="168"/>
        <end position="237"/>
    </location>
</feature>
<keyword evidence="6" id="KW-0325">Glycoprotein</keyword>
<feature type="compositionally biased region" description="Polar residues" evidence="14">
    <location>
        <begin position="594"/>
        <end position="603"/>
    </location>
</feature>
<comment type="similarity">
    <text evidence="4">Belongs to the RBT5 family.</text>
</comment>
<keyword evidence="12" id="KW-0449">Lipoprotein</keyword>
<feature type="region of interest" description="Disordered" evidence="14">
    <location>
        <begin position="533"/>
        <end position="619"/>
    </location>
</feature>
<dbReference type="InterPro" id="IPR051694">
    <property type="entry name" value="Immunoregulatory_rcpt-like"/>
</dbReference>
<evidence type="ECO:0000256" key="10">
    <source>
        <dbReference type="ARBA" id="ARBA00023136"/>
    </source>
</evidence>
<evidence type="ECO:0000256" key="2">
    <source>
        <dbReference type="ARBA" id="ARBA00004589"/>
    </source>
</evidence>
<dbReference type="InterPro" id="IPR008427">
    <property type="entry name" value="Extracellular_membr_CFEM_dom"/>
</dbReference>
<keyword evidence="9 15" id="KW-1133">Transmembrane helix</keyword>
<accession>A0ABQ6LB51</accession>
<evidence type="ECO:0000256" key="13">
    <source>
        <dbReference type="PROSITE-ProRule" id="PRU01356"/>
    </source>
</evidence>
<protein>
    <submittedName>
        <fullName evidence="18">Unnamed protein product</fullName>
    </submittedName>
</protein>
<keyword evidence="5" id="KW-0964">Secreted</keyword>
<feature type="compositionally biased region" description="Low complexity" evidence="14">
    <location>
        <begin position="168"/>
        <end position="186"/>
    </location>
</feature>
<feature type="signal peptide" evidence="16">
    <location>
        <begin position="1"/>
        <end position="21"/>
    </location>
</feature>
<evidence type="ECO:0000256" key="7">
    <source>
        <dbReference type="ARBA" id="ARBA00022692"/>
    </source>
</evidence>
<evidence type="ECO:0000313" key="19">
    <source>
        <dbReference type="Proteomes" id="UP001165189"/>
    </source>
</evidence>
<proteinExistence type="inferred from homology"/>
<feature type="binding site" description="axial binding residue" evidence="13">
    <location>
        <position position="102"/>
    </location>
    <ligand>
        <name>heme</name>
        <dbReference type="ChEBI" id="CHEBI:30413"/>
    </ligand>
    <ligandPart>
        <name>Fe</name>
        <dbReference type="ChEBI" id="CHEBI:18248"/>
    </ligandPart>
</feature>
<keyword evidence="13" id="KW-0349">Heme</keyword>
<dbReference type="PROSITE" id="PS52012">
    <property type="entry name" value="CFEM"/>
    <property type="match status" value="1"/>
</dbReference>
<reference evidence="18" key="1">
    <citation type="submission" date="2023-04" db="EMBL/GenBank/DDBJ databases">
        <title>Aspergillus oryzae var. brunneus NBRC 4377.</title>
        <authorList>
            <person name="Ichikawa N."/>
            <person name="Sato H."/>
            <person name="Tonouchi N."/>
        </authorList>
    </citation>
    <scope>NUCLEOTIDE SEQUENCE</scope>
    <source>
        <strain evidence="18">NBRC 4377</strain>
    </source>
</reference>
<keyword evidence="8 16" id="KW-0732">Signal</keyword>
<keyword evidence="7 15" id="KW-0812">Transmembrane</keyword>
<feature type="compositionally biased region" description="Low complexity" evidence="14">
    <location>
        <begin position="207"/>
        <end position="226"/>
    </location>
</feature>
<evidence type="ECO:0000256" key="14">
    <source>
        <dbReference type="SAM" id="MobiDB-lite"/>
    </source>
</evidence>
<comment type="caution">
    <text evidence="13">Lacks conserved residue(s) required for the propagation of feature annotation.</text>
</comment>
<keyword evidence="13" id="KW-0408">Iron</keyword>
<feature type="compositionally biased region" description="Polar residues" evidence="14">
    <location>
        <begin position="197"/>
        <end position="206"/>
    </location>
</feature>
<evidence type="ECO:0000256" key="8">
    <source>
        <dbReference type="ARBA" id="ARBA00022729"/>
    </source>
</evidence>
<evidence type="ECO:0000313" key="18">
    <source>
        <dbReference type="EMBL" id="GMG53647.1"/>
    </source>
</evidence>
<feature type="compositionally biased region" description="Low complexity" evidence="14">
    <location>
        <begin position="664"/>
        <end position="680"/>
    </location>
</feature>
<feature type="chain" id="PRO_5045357812" evidence="16">
    <location>
        <begin position="22"/>
        <end position="720"/>
    </location>
</feature>
<evidence type="ECO:0000256" key="4">
    <source>
        <dbReference type="ARBA" id="ARBA00010031"/>
    </source>
</evidence>
<dbReference type="PANTHER" id="PTHR15549">
    <property type="entry name" value="PAIRED IMMUNOGLOBULIN-LIKE TYPE 2 RECEPTOR"/>
    <property type="match status" value="1"/>
</dbReference>
<feature type="region of interest" description="Disordered" evidence="14">
    <location>
        <begin position="646"/>
        <end position="720"/>
    </location>
</feature>